<protein>
    <submittedName>
        <fullName evidence="2">Uncharacterized protein</fullName>
    </submittedName>
</protein>
<reference evidence="2 3" key="1">
    <citation type="submission" date="2017-04" db="EMBL/GenBank/DDBJ databases">
        <authorList>
            <person name="Afonso C.L."/>
            <person name="Miller P.J."/>
            <person name="Scott M.A."/>
            <person name="Spackman E."/>
            <person name="Goraichik I."/>
            <person name="Dimitrov K.M."/>
            <person name="Suarez D.L."/>
            <person name="Swayne D.E."/>
        </authorList>
    </citation>
    <scope>NUCLEOTIDE SEQUENCE [LARGE SCALE GENOMIC DNA]</scope>
    <source>
        <strain evidence="2 3">A2P</strain>
    </source>
</reference>
<feature type="region of interest" description="Disordered" evidence="1">
    <location>
        <begin position="29"/>
        <end position="65"/>
    </location>
</feature>
<dbReference type="STRING" id="286727.SAMN02982917_0237"/>
<organism evidence="2 3">
    <name type="scientific">Azospirillum oryzae</name>
    <dbReference type="NCBI Taxonomy" id="286727"/>
    <lineage>
        <taxon>Bacteria</taxon>
        <taxon>Pseudomonadati</taxon>
        <taxon>Pseudomonadota</taxon>
        <taxon>Alphaproteobacteria</taxon>
        <taxon>Rhodospirillales</taxon>
        <taxon>Azospirillaceae</taxon>
        <taxon>Azospirillum</taxon>
    </lineage>
</organism>
<dbReference type="OrthoDB" id="7307125at2"/>
<name>A0A1X7HR47_9PROT</name>
<evidence type="ECO:0000313" key="3">
    <source>
        <dbReference type="Proteomes" id="UP000192936"/>
    </source>
</evidence>
<gene>
    <name evidence="2" type="ORF">SAMN02982917_0237</name>
</gene>
<accession>A0A1X7HR47</accession>
<evidence type="ECO:0000313" key="2">
    <source>
        <dbReference type="EMBL" id="SMF91436.1"/>
    </source>
</evidence>
<proteinExistence type="predicted"/>
<dbReference type="AlphaFoldDB" id="A0A1X7HR47"/>
<sequence>MPVGTPRPQAVPRKWELLAMVERRNAARVQNRTPALSSHIRMTEGPIRGRRTIPARYMPPRGGPR</sequence>
<dbReference type="Proteomes" id="UP000192936">
    <property type="component" value="Unassembled WGS sequence"/>
</dbReference>
<evidence type="ECO:0000256" key="1">
    <source>
        <dbReference type="SAM" id="MobiDB-lite"/>
    </source>
</evidence>
<dbReference type="EMBL" id="FXAK01000010">
    <property type="protein sequence ID" value="SMF91436.1"/>
    <property type="molecule type" value="Genomic_DNA"/>
</dbReference>